<feature type="binding site" evidence="9 12">
    <location>
        <position position="194"/>
    </location>
    <ligand>
        <name>substrate</name>
    </ligand>
</feature>
<feature type="binding site" evidence="9 13">
    <location>
        <position position="15"/>
    </location>
    <ligand>
        <name>Mn(2+)</name>
        <dbReference type="ChEBI" id="CHEBI:29035"/>
        <label>2</label>
    </ligand>
</feature>
<evidence type="ECO:0000256" key="13">
    <source>
        <dbReference type="PIRSR" id="PIRSR001492-3"/>
    </source>
</evidence>
<proteinExistence type="inferred from homology"/>
<feature type="binding site" evidence="9 13">
    <location>
        <position position="410"/>
    </location>
    <ligand>
        <name>Mn(2+)</name>
        <dbReference type="ChEBI" id="CHEBI:29035"/>
        <label>1</label>
    </ligand>
</feature>
<dbReference type="PANTHER" id="PTHR31637">
    <property type="entry name" value="2,3-BISPHOSPHOGLYCERATE-INDEPENDENT PHOSPHOGLYCERATE MUTASE"/>
    <property type="match status" value="1"/>
</dbReference>
<dbReference type="HAMAP" id="MF_01038">
    <property type="entry name" value="GpmI"/>
    <property type="match status" value="1"/>
</dbReference>
<dbReference type="InterPro" id="IPR011258">
    <property type="entry name" value="BPG-indep_PGM_N"/>
</dbReference>
<feature type="domain" description="BPG-independent PGAM N-terminal" evidence="15">
    <location>
        <begin position="85"/>
        <end position="300"/>
    </location>
</feature>
<dbReference type="UniPathway" id="UPA00109">
    <property type="reaction ID" value="UER00186"/>
</dbReference>
<dbReference type="GO" id="GO:0030145">
    <property type="term" value="F:manganese ion binding"/>
    <property type="evidence" value="ECO:0007669"/>
    <property type="project" value="UniProtKB-UniRule"/>
</dbReference>
<dbReference type="Gene3D" id="3.40.720.10">
    <property type="entry name" value="Alkaline Phosphatase, subunit A"/>
    <property type="match status" value="1"/>
</dbReference>
<dbReference type="InterPro" id="IPR006124">
    <property type="entry name" value="Metalloenzyme"/>
</dbReference>
<evidence type="ECO:0000256" key="9">
    <source>
        <dbReference type="HAMAP-Rule" id="MF_01038"/>
    </source>
</evidence>
<dbReference type="NCBIfam" id="TIGR01307">
    <property type="entry name" value="pgm_bpd_ind"/>
    <property type="match status" value="1"/>
</dbReference>
<feature type="binding site" evidence="9 13">
    <location>
        <position position="447"/>
    </location>
    <ligand>
        <name>Mn(2+)</name>
        <dbReference type="ChEBI" id="CHEBI:29035"/>
        <label>2</label>
    </ligand>
</feature>
<feature type="binding site" evidence="9 12">
    <location>
        <begin position="263"/>
        <end position="266"/>
    </location>
    <ligand>
        <name>substrate</name>
    </ligand>
</feature>
<dbReference type="GO" id="GO:0006096">
    <property type="term" value="P:glycolytic process"/>
    <property type="evidence" value="ECO:0007669"/>
    <property type="project" value="UniProtKB-UniRule"/>
</dbReference>
<dbReference type="FunFam" id="3.40.1450.10:FF:000002">
    <property type="entry name" value="2,3-bisphosphoglycerate-independent phosphoglycerate mutase"/>
    <property type="match status" value="1"/>
</dbReference>
<dbReference type="GO" id="GO:0005829">
    <property type="term" value="C:cytosol"/>
    <property type="evidence" value="ECO:0007669"/>
    <property type="project" value="TreeGrafter"/>
</dbReference>
<reference evidence="16 17" key="1">
    <citation type="journal article" date="2016" name="Nat. Commun.">
        <title>Thousands of microbial genomes shed light on interconnected biogeochemical processes in an aquifer system.</title>
        <authorList>
            <person name="Anantharaman K."/>
            <person name="Brown C.T."/>
            <person name="Hug L.A."/>
            <person name="Sharon I."/>
            <person name="Castelle C.J."/>
            <person name="Probst A.J."/>
            <person name="Thomas B.C."/>
            <person name="Singh A."/>
            <person name="Wilkins M.J."/>
            <person name="Karaoz U."/>
            <person name="Brodie E.L."/>
            <person name="Williams K.H."/>
            <person name="Hubbard S.S."/>
            <person name="Banfield J.F."/>
        </authorList>
    </citation>
    <scope>NUCLEOTIDE SEQUENCE [LARGE SCALE GENOMIC DNA]</scope>
</reference>
<dbReference type="PIRSF" id="PIRSF001492">
    <property type="entry name" value="IPGAM"/>
    <property type="match status" value="1"/>
</dbReference>
<evidence type="ECO:0000256" key="6">
    <source>
        <dbReference type="ARBA" id="ARBA00023152"/>
    </source>
</evidence>
<comment type="catalytic activity">
    <reaction evidence="1 9">
        <text>(2R)-2-phosphoglycerate = (2R)-3-phosphoglycerate</text>
        <dbReference type="Rhea" id="RHEA:15901"/>
        <dbReference type="ChEBI" id="CHEBI:58272"/>
        <dbReference type="ChEBI" id="CHEBI:58289"/>
        <dbReference type="EC" id="5.4.2.12"/>
    </reaction>
</comment>
<feature type="binding site" evidence="9 13">
    <location>
        <position position="448"/>
    </location>
    <ligand>
        <name>Mn(2+)</name>
        <dbReference type="ChEBI" id="CHEBI:29035"/>
        <label>2</label>
    </ligand>
</feature>
<evidence type="ECO:0000313" key="16">
    <source>
        <dbReference type="EMBL" id="OGE74205.1"/>
    </source>
</evidence>
<feature type="binding site" evidence="9 13">
    <location>
        <position position="406"/>
    </location>
    <ligand>
        <name>Mn(2+)</name>
        <dbReference type="ChEBI" id="CHEBI:29035"/>
        <label>1</label>
    </ligand>
</feature>
<dbReference type="Pfam" id="PF01676">
    <property type="entry name" value="Metalloenzyme"/>
    <property type="match status" value="1"/>
</dbReference>
<dbReference type="CDD" id="cd16010">
    <property type="entry name" value="iPGM"/>
    <property type="match status" value="1"/>
</dbReference>
<keyword evidence="6 9" id="KW-0324">Glycolysis</keyword>
<evidence type="ECO:0000259" key="15">
    <source>
        <dbReference type="Pfam" id="PF06415"/>
    </source>
</evidence>
<feature type="domain" description="Metalloenzyme" evidence="14">
    <location>
        <begin position="7"/>
        <end position="516"/>
    </location>
</feature>
<accession>A0A1F5N993</accession>
<feature type="binding site" evidence="9 12">
    <location>
        <begin position="156"/>
        <end position="157"/>
    </location>
    <ligand>
        <name>substrate</name>
    </ligand>
</feature>
<dbReference type="Pfam" id="PF06415">
    <property type="entry name" value="iPGM_N"/>
    <property type="match status" value="1"/>
</dbReference>
<sequence length="545" mass="60046">MEFKPYKKMVLVVLDGFGIATDSRGNAVTQAHPANFDYLVNNFPACTLQASGATVGLPWGEMGNSEVGHLNLGAGRIVAQDLARITLSIDDRSFFTNPVLLAAAEHVKKNNSALHLMGLASTGGVHSHIEHLYALMGLAAEQGLTQVFIHMFLDGRDTPPQIALETIQKLNQKIEELGVGKIATITGRFYAMDRGEHWNLTEQTYRAMAYGIGKTAYSALEAIQDSYSQDIYDEMVVPTVIVQSGGKPVLIESNDAVICFNFRPDRVQQITRAFVSPDLDKFKQPRKYLENLLFVTMTEFGRDYPVQVAFQTKDVTNTMSEIISQQGLRQFHIAESEKYAHVSLFFNGGKTTPFPGEDWRIVSSPASNYQNYLDVPEMSARQVTEELIAKFSENYSFYLINFANGDMVGHTGDLNASIQSITVLDECIKKIADACLKEDICLIITADHGNVEELIDHRSGGIDKEHSTSPVPFILVSEQFRLKNAKQDGVAGLASMIPVGVLSDVAPTMLELMGTQKPPEMTGVSLLDQLVKSEDYDKKEDISGG</sequence>
<evidence type="ECO:0000256" key="4">
    <source>
        <dbReference type="ARBA" id="ARBA00008819"/>
    </source>
</evidence>
<feature type="binding site" evidence="9 12">
    <location>
        <position position="338"/>
    </location>
    <ligand>
        <name>substrate</name>
    </ligand>
</feature>
<dbReference type="PANTHER" id="PTHR31637:SF0">
    <property type="entry name" value="2,3-BISPHOSPHOGLYCERATE-INDEPENDENT PHOSPHOGLYCERATE MUTASE"/>
    <property type="match status" value="1"/>
</dbReference>
<feature type="binding site" evidence="9 13">
    <location>
        <position position="466"/>
    </location>
    <ligand>
        <name>Mn(2+)</name>
        <dbReference type="ChEBI" id="CHEBI:29035"/>
        <label>1</label>
    </ligand>
</feature>
<evidence type="ECO:0000256" key="2">
    <source>
        <dbReference type="ARBA" id="ARBA00002315"/>
    </source>
</evidence>
<dbReference type="AlphaFoldDB" id="A0A1F5N993"/>
<comment type="caution">
    <text evidence="16">The sequence shown here is derived from an EMBL/GenBank/DDBJ whole genome shotgun (WGS) entry which is preliminary data.</text>
</comment>
<dbReference type="InterPro" id="IPR005995">
    <property type="entry name" value="Pgm_bpd_ind"/>
</dbReference>
<comment type="function">
    <text evidence="2 9">Catalyzes the interconversion of 2-phosphoglycerate and 3-phosphoglycerate.</text>
</comment>
<evidence type="ECO:0000256" key="8">
    <source>
        <dbReference type="ARBA" id="ARBA00023235"/>
    </source>
</evidence>
<dbReference type="Gene3D" id="3.40.1450.10">
    <property type="entry name" value="BPG-independent phosphoglycerate mutase, domain B"/>
    <property type="match status" value="1"/>
</dbReference>
<feature type="binding site" evidence="9 13">
    <location>
        <position position="65"/>
    </location>
    <ligand>
        <name>Mn(2+)</name>
        <dbReference type="ChEBI" id="CHEBI:29035"/>
        <label>2</label>
    </ligand>
</feature>
<evidence type="ECO:0000256" key="10">
    <source>
        <dbReference type="NCBIfam" id="TIGR01307"/>
    </source>
</evidence>
<evidence type="ECO:0000256" key="7">
    <source>
        <dbReference type="ARBA" id="ARBA00023211"/>
    </source>
</evidence>
<comment type="pathway">
    <text evidence="3 9">Carbohydrate degradation; glycolysis; pyruvate from D-glyceraldehyde 3-phosphate: step 3/5.</text>
</comment>
<organism evidence="16 17">
    <name type="scientific">Candidatus Doudnabacteria bacterium RIFCSPHIGHO2_01_FULL_41_86</name>
    <dbReference type="NCBI Taxonomy" id="1817821"/>
    <lineage>
        <taxon>Bacteria</taxon>
        <taxon>Candidatus Doudnaibacteriota</taxon>
    </lineage>
</organism>
<evidence type="ECO:0000256" key="3">
    <source>
        <dbReference type="ARBA" id="ARBA00004798"/>
    </source>
</evidence>
<dbReference type="EMBL" id="MFEH01000001">
    <property type="protein sequence ID" value="OGE74205.1"/>
    <property type="molecule type" value="Genomic_DNA"/>
</dbReference>
<dbReference type="STRING" id="1817821.A2717_01505"/>
<name>A0A1F5N993_9BACT</name>
<feature type="binding site" evidence="9 12">
    <location>
        <position position="188"/>
    </location>
    <ligand>
        <name>substrate</name>
    </ligand>
</feature>
<evidence type="ECO:0000313" key="17">
    <source>
        <dbReference type="Proteomes" id="UP000177610"/>
    </source>
</evidence>
<dbReference type="InterPro" id="IPR036646">
    <property type="entry name" value="PGAM_B_sf"/>
</dbReference>
<dbReference type="GO" id="GO:0004619">
    <property type="term" value="F:phosphoglycerate mutase activity"/>
    <property type="evidence" value="ECO:0007669"/>
    <property type="project" value="UniProtKB-UniRule"/>
</dbReference>
<dbReference type="Proteomes" id="UP000177610">
    <property type="component" value="Unassembled WGS sequence"/>
</dbReference>
<keyword evidence="5 9" id="KW-0479">Metal-binding</keyword>
<gene>
    <name evidence="9" type="primary">gpmI</name>
    <name evidence="16" type="ORF">A2717_01505</name>
</gene>
<dbReference type="GO" id="GO:0006007">
    <property type="term" value="P:glucose catabolic process"/>
    <property type="evidence" value="ECO:0007669"/>
    <property type="project" value="InterPro"/>
</dbReference>
<protein>
    <recommendedName>
        <fullName evidence="9 10">2,3-bisphosphoglycerate-independent phosphoglycerate mutase</fullName>
        <shortName evidence="9">BPG-independent PGAM</shortName>
        <shortName evidence="9">Phosphoglyceromutase</shortName>
        <shortName evidence="9">iPGM</shortName>
        <ecNumber evidence="9 10">5.4.2.12</ecNumber>
    </recommendedName>
</protein>
<keyword evidence="7 9" id="KW-0464">Manganese</keyword>
<evidence type="ECO:0000256" key="12">
    <source>
        <dbReference type="PIRSR" id="PIRSR001492-2"/>
    </source>
</evidence>
<comment type="subunit">
    <text evidence="9">Monomer.</text>
</comment>
<evidence type="ECO:0000256" key="1">
    <source>
        <dbReference type="ARBA" id="ARBA00000370"/>
    </source>
</evidence>
<dbReference type="InterPro" id="IPR017850">
    <property type="entry name" value="Alkaline_phosphatase_core_sf"/>
</dbReference>
<evidence type="ECO:0000259" key="14">
    <source>
        <dbReference type="Pfam" id="PF01676"/>
    </source>
</evidence>
<dbReference type="SUPFAM" id="SSF64158">
    <property type="entry name" value="2,3-Bisphosphoglycerate-independent phosphoglycerate mutase, substrate-binding domain"/>
    <property type="match status" value="1"/>
</dbReference>
<dbReference type="SUPFAM" id="SSF53649">
    <property type="entry name" value="Alkaline phosphatase-like"/>
    <property type="match status" value="1"/>
</dbReference>
<feature type="binding site" evidence="9 12">
    <location>
        <position position="126"/>
    </location>
    <ligand>
        <name>substrate</name>
    </ligand>
</feature>
<comment type="similarity">
    <text evidence="4 9">Belongs to the BPG-independent phosphoglycerate mutase family.</text>
</comment>
<dbReference type="EC" id="5.4.2.12" evidence="9 10"/>
<keyword evidence="8 9" id="KW-0413">Isomerase</keyword>
<comment type="cofactor">
    <cofactor evidence="9">
        <name>Mn(2+)</name>
        <dbReference type="ChEBI" id="CHEBI:29035"/>
    </cofactor>
    <text evidence="9">Binds 2 manganese ions per subunit.</text>
</comment>
<evidence type="ECO:0000256" key="11">
    <source>
        <dbReference type="PIRSR" id="PIRSR001492-1"/>
    </source>
</evidence>
<evidence type="ECO:0000256" key="5">
    <source>
        <dbReference type="ARBA" id="ARBA00022723"/>
    </source>
</evidence>
<feature type="active site" description="Phosphoserine intermediate" evidence="9 11">
    <location>
        <position position="65"/>
    </location>
</feature>